<feature type="transmembrane region" description="Helical" evidence="1">
    <location>
        <begin position="67"/>
        <end position="89"/>
    </location>
</feature>
<dbReference type="EMBL" id="REFW01000004">
    <property type="protein sequence ID" value="RMB58440.1"/>
    <property type="molecule type" value="Genomic_DNA"/>
</dbReference>
<dbReference type="OrthoDB" id="3381462at2"/>
<keyword evidence="4" id="KW-1185">Reference proteome</keyword>
<dbReference type="RefSeq" id="WP_121902477.1">
    <property type="nucleotide sequence ID" value="NZ_REFW01000004.1"/>
</dbReference>
<accession>A0A3M0G0F9</accession>
<feature type="domain" description="General stress protein 17M-like" evidence="2">
    <location>
        <begin position="17"/>
        <end position="94"/>
    </location>
</feature>
<dbReference type="Pfam" id="PF11181">
    <property type="entry name" value="YflT"/>
    <property type="match status" value="1"/>
</dbReference>
<gene>
    <name evidence="3" type="ORF">EAX62_14730</name>
</gene>
<evidence type="ECO:0000313" key="4">
    <source>
        <dbReference type="Proteomes" id="UP000275256"/>
    </source>
</evidence>
<evidence type="ECO:0000259" key="2">
    <source>
        <dbReference type="Pfam" id="PF11181"/>
    </source>
</evidence>
<protein>
    <recommendedName>
        <fullName evidence="2">General stress protein 17M-like domain-containing protein</fullName>
    </recommendedName>
</protein>
<dbReference type="Proteomes" id="UP000275256">
    <property type="component" value="Unassembled WGS sequence"/>
</dbReference>
<dbReference type="AlphaFoldDB" id="A0A3M0G0F9"/>
<reference evidence="3 4" key="1">
    <citation type="submission" date="2018-10" db="EMBL/GenBank/DDBJ databases">
        <title>Tessaracoccus antarcticuss sp. nov., isolated from sediment.</title>
        <authorList>
            <person name="Zhou L.Y."/>
            <person name="Du Z.J."/>
        </authorList>
    </citation>
    <scope>NUCLEOTIDE SEQUENCE [LARGE SCALE GENOMIC DNA]</scope>
    <source>
        <strain evidence="3 4">JDX10</strain>
    </source>
</reference>
<name>A0A3M0G0F9_9ACTN</name>
<keyword evidence="1" id="KW-0472">Membrane</keyword>
<evidence type="ECO:0000313" key="3">
    <source>
        <dbReference type="EMBL" id="RMB58440.1"/>
    </source>
</evidence>
<comment type="caution">
    <text evidence="3">The sequence shown here is derived from an EMBL/GenBank/DDBJ whole genome shotgun (WGS) entry which is preliminary data.</text>
</comment>
<feature type="transmembrane region" description="Helical" evidence="1">
    <location>
        <begin position="95"/>
        <end position="122"/>
    </location>
</feature>
<proteinExistence type="predicted"/>
<dbReference type="InterPro" id="IPR025889">
    <property type="entry name" value="GSP17M-like_dom"/>
</dbReference>
<sequence length="167" mass="18051">MSTTPVPGRSFELDYPQLVGQYKKYEEAQAAVDFLSDQQFPVENLLIVGANLKSVERITGRRTWGTVLAQGAISGIGTGIFVGLMLSLFTGGQAAFLPVLLVGLLLGVIIGTLTTAIGYALSRGNRDFNSMRQTVATSYEVLSEHKVAARARELLSARPEERAAQFE</sequence>
<evidence type="ECO:0000256" key="1">
    <source>
        <dbReference type="SAM" id="Phobius"/>
    </source>
</evidence>
<keyword evidence="1" id="KW-0812">Transmembrane</keyword>
<keyword evidence="1" id="KW-1133">Transmembrane helix</keyword>
<organism evidence="3 4">
    <name type="scientific">Tessaracoccus antarcticus</name>
    <dbReference type="NCBI Taxonomy" id="2479848"/>
    <lineage>
        <taxon>Bacteria</taxon>
        <taxon>Bacillati</taxon>
        <taxon>Actinomycetota</taxon>
        <taxon>Actinomycetes</taxon>
        <taxon>Propionibacteriales</taxon>
        <taxon>Propionibacteriaceae</taxon>
        <taxon>Tessaracoccus</taxon>
    </lineage>
</organism>